<keyword evidence="1" id="KW-0614">Plasmid</keyword>
<reference evidence="1" key="1">
    <citation type="journal article" date="2014" name="DNA Res.">
        <title>Comparative genome analysis of the closely related synechocystis strains PCC 6714 and PCC 6803.</title>
        <authorList>
            <person name="Kopf M."/>
            <person name="Klahn S."/>
            <person name="Pade N."/>
            <person name="Weingartner C."/>
            <person name="Hagemann M."/>
            <person name="Voss B."/>
            <person name="Hess W.R."/>
        </authorList>
    </citation>
    <scope>NUCLEOTIDE SEQUENCE</scope>
    <source>
        <strain evidence="1">PCC 6714</strain>
    </source>
</reference>
<dbReference type="EMBL" id="CP007544">
    <property type="protein sequence ID" value="AIE76214.1"/>
    <property type="molecule type" value="Genomic_DNA"/>
</dbReference>
<evidence type="ECO:0000313" key="1">
    <source>
        <dbReference type="EMBL" id="AIE76214.1"/>
    </source>
</evidence>
<dbReference type="PDB" id="8H7Q">
    <property type="method" value="EM"/>
    <property type="resolution" value="3.80 A"/>
    <property type="chains" value="A=1-237"/>
</dbReference>
<reference evidence="1" key="2">
    <citation type="journal article" date="2014" name="Genome Announc.">
        <title>Finished genome sequence of the unicellular cyanobacterium Synechocystis sp. strain PCC 6714.</title>
        <authorList>
            <person name="Kopf M."/>
            <person name="Klahn S."/>
            <person name="Voss B."/>
            <person name="Stuber K."/>
            <person name="Huettel B."/>
            <person name="Reinhardt R."/>
            <person name="Hess W.R."/>
        </authorList>
    </citation>
    <scope>NUCLEOTIDE SEQUENCE</scope>
    <source>
        <strain evidence="1">PCC 6714</strain>
    </source>
</reference>
<protein>
    <submittedName>
        <fullName evidence="1">Uncharacterized protein</fullName>
    </submittedName>
</protein>
<evidence type="ECO:0007829" key="3">
    <source>
        <dbReference type="PDB" id="8H7Q"/>
    </source>
</evidence>
<gene>
    <name evidence="1" type="ORF">D082_50520</name>
</gene>
<name>A0ACD6B8S2_SYNY4</name>
<dbReference type="PDB" id="8H67">
    <property type="method" value="EM"/>
    <property type="resolution" value="3.80 A"/>
    <property type="chains" value="A=1-237"/>
</dbReference>
<geneLocation type="plasmid" evidence="1">
    <name>pSYLB</name>
</geneLocation>
<accession>A0A068N1Y0</accession>
<keyword evidence="2 3" id="KW-0002">3D-structure</keyword>
<dbReference type="PDB" id="8IP0">
    <property type="method" value="EM"/>
    <property type="resolution" value="3.60 A"/>
    <property type="chains" value="A=1-237"/>
</dbReference>
<reference evidence="3" key="3">
    <citation type="submission" date="2022-10" db="PDB data bank">
        <title>Cryo-EM structure of Synechocystis sp. PCC6714 Cascade at 3.8 angstrom resolution.</title>
        <authorList>
            <person name="Xiao Y."/>
            <person name="Lu M."/>
            <person name="Yu C."/>
            <person name="Zhang Y."/>
        </authorList>
    </citation>
    <scope>STRUCTURE BY ELECTRON MICROSCOPY (3.80 ANGSTROMS) OF 1-237</scope>
</reference>
<reference evidence="2 4" key="4">
    <citation type="journal article" date="2024" name="Nat. Commun.">
        <title>Structure and genome editing of type I-B CRISPR-Cas.</title>
        <authorList>
            <person name="Lu M."/>
            <person name="Yu C."/>
            <person name="Zhang Y."/>
            <person name="Ju W."/>
            <person name="Ye Z."/>
            <person name="Hua C."/>
            <person name="Mao J."/>
            <person name="Hu C."/>
            <person name="Yang Z."/>
            <person name="Xiao Y."/>
        </authorList>
    </citation>
    <scope>STRUCTURE BY ELECTRON MICROSCOPY (3.60 ANGSTROMS) OF 1-237</scope>
</reference>
<evidence type="ECO:0007829" key="4">
    <source>
        <dbReference type="PDB" id="8IP0"/>
    </source>
</evidence>
<evidence type="ECO:0007829" key="2">
    <source>
        <dbReference type="PDB" id="8H67"/>
    </source>
</evidence>
<organism evidence="1">
    <name type="scientific">Synechocystis sp. (strain PCC 6714)</name>
    <name type="common">Aphanocapsa sp. (strain PCC 6714)</name>
    <dbReference type="NCBI Taxonomy" id="1147"/>
    <lineage>
        <taxon>Bacteria</taxon>
        <taxon>Bacillati</taxon>
        <taxon>Cyanobacteriota</taxon>
        <taxon>Cyanophyceae</taxon>
        <taxon>Synechococcales</taxon>
        <taxon>Merismopediaceae</taxon>
        <taxon>Synechocystis</taxon>
    </lineage>
</organism>
<accession>A0ACD6B8S2</accession>
<proteinExistence type="evidence at protein level"/>
<sequence length="237" mass="26566">MAQLALALDTVTRYLRLKAPFAAFRPFQSGSFRSTTPVPSFSAVYGLLLNLAGIEQRQEVEGKVTLIKPKAELPKLAIAIGQVKPSSTSLINQQLHNYPVGNSGKEFASRTFGSKYWIAPVRREVLVNLDLIIGLQSPVEFWQKLDQGLKGETVINRYGLPFAGDNNFLFDEIYPIEKPDLASWYCPLEPDTRPNQGACRLTLWIDRENNTQTTIKVFSPSDFRLEPPAKAWQQLPG</sequence>